<accession>A0A2U1J1Z0</accession>
<keyword evidence="3" id="KW-1185">Reference proteome</keyword>
<evidence type="ECO:0000256" key="1">
    <source>
        <dbReference type="SAM" id="Phobius"/>
    </source>
</evidence>
<dbReference type="InterPro" id="IPR014807">
    <property type="entry name" value="Coa1"/>
</dbReference>
<evidence type="ECO:0000313" key="3">
    <source>
        <dbReference type="Proteomes" id="UP000245591"/>
    </source>
</evidence>
<gene>
    <name evidence="2" type="ORF">BB558_004932</name>
</gene>
<dbReference type="PANTHER" id="PTHR28523">
    <property type="entry name" value="CYTOCHROME C OXIDASE ASSEMBLY FACTOR 1"/>
    <property type="match status" value="1"/>
</dbReference>
<dbReference type="GO" id="GO:0005743">
    <property type="term" value="C:mitochondrial inner membrane"/>
    <property type="evidence" value="ECO:0007669"/>
    <property type="project" value="TreeGrafter"/>
</dbReference>
<proteinExistence type="predicted"/>
<name>A0A2U1J1Z0_SMIAN</name>
<sequence>MKANISVLFKRLHNSGNIYTIRNNQQFAITNKLFGSIQKKSFFASLTDNESFPKRAREKLVDPNFNPPLSEAKFDNPRFAVERKLEEPKSKKKQFLIFLVVAGLTWGIGMNYAFNYSKMSSSSVTAALFIARHSDEVREILGANLDCPSLFTKINGQVNNVKGMIDVDFNVIGSNNELATLRLKCHRSNNELNTWATDEFYIETKEGKRIYLQM</sequence>
<dbReference type="PANTHER" id="PTHR28523:SF1">
    <property type="entry name" value="CYTOCHROME C OXIDASE ASSEMBLY FACTOR 1"/>
    <property type="match status" value="1"/>
</dbReference>
<dbReference type="Proteomes" id="UP000245591">
    <property type="component" value="Unassembled WGS sequence"/>
</dbReference>
<organism evidence="2 3">
    <name type="scientific">Smittium angustum</name>
    <dbReference type="NCBI Taxonomy" id="133377"/>
    <lineage>
        <taxon>Eukaryota</taxon>
        <taxon>Fungi</taxon>
        <taxon>Fungi incertae sedis</taxon>
        <taxon>Zoopagomycota</taxon>
        <taxon>Kickxellomycotina</taxon>
        <taxon>Harpellomycetes</taxon>
        <taxon>Harpellales</taxon>
        <taxon>Legeriomycetaceae</taxon>
        <taxon>Smittium</taxon>
    </lineage>
</organism>
<protein>
    <submittedName>
        <fullName evidence="2">Uncharacterized protein</fullName>
    </submittedName>
</protein>
<feature type="transmembrane region" description="Helical" evidence="1">
    <location>
        <begin position="95"/>
        <end position="114"/>
    </location>
</feature>
<reference evidence="2 3" key="1">
    <citation type="journal article" date="2018" name="MBio">
        <title>Comparative Genomics Reveals the Core Gene Toolbox for the Fungus-Insect Symbiosis.</title>
        <authorList>
            <person name="Wang Y."/>
            <person name="Stata M."/>
            <person name="Wang W."/>
            <person name="Stajich J.E."/>
            <person name="White M.M."/>
            <person name="Moncalvo J.M."/>
        </authorList>
    </citation>
    <scope>NUCLEOTIDE SEQUENCE [LARGE SCALE GENOMIC DNA]</scope>
    <source>
        <strain evidence="2 3">AUS-126-30</strain>
    </source>
</reference>
<keyword evidence="1" id="KW-0472">Membrane</keyword>
<comment type="caution">
    <text evidence="2">The sequence shown here is derived from an EMBL/GenBank/DDBJ whole genome shotgun (WGS) entry which is preliminary data.</text>
</comment>
<dbReference type="GO" id="GO:0033617">
    <property type="term" value="P:mitochondrial respiratory chain complex IV assembly"/>
    <property type="evidence" value="ECO:0007669"/>
    <property type="project" value="InterPro"/>
</dbReference>
<keyword evidence="1" id="KW-1133">Transmembrane helix</keyword>
<evidence type="ECO:0000313" key="2">
    <source>
        <dbReference type="EMBL" id="PVZ99053.1"/>
    </source>
</evidence>
<dbReference type="Pfam" id="PF08695">
    <property type="entry name" value="Coa1"/>
    <property type="match status" value="1"/>
</dbReference>
<dbReference type="EMBL" id="MBFU01000485">
    <property type="protein sequence ID" value="PVZ99053.1"/>
    <property type="molecule type" value="Genomic_DNA"/>
</dbReference>
<dbReference type="AlphaFoldDB" id="A0A2U1J1Z0"/>
<keyword evidence="1" id="KW-0812">Transmembrane</keyword>
<dbReference type="InterPro" id="IPR042432">
    <property type="entry name" value="Coa1_fungi"/>
</dbReference>